<dbReference type="WBParaSite" id="PS1159_v2.g4520.t1">
    <property type="protein sequence ID" value="PS1159_v2.g4520.t1"/>
    <property type="gene ID" value="PS1159_v2.g4520"/>
</dbReference>
<evidence type="ECO:0000313" key="1">
    <source>
        <dbReference type="Proteomes" id="UP000887580"/>
    </source>
</evidence>
<sequence length="196" mass="21569">MNPAPLRLVGPQQTPQLPQSSHGPRIKLLFPAGQPQQPTFIQRPGLHRLQSPQTSAIPGPSTSEAAAASIPPQQSSNKTPPNHLKYVDVSKLIEAKKKPPRNPKPKPRNLKKKKKKSKKPNPKQSKYISTDDMKMMVKKKFKKPLRKRAPILLSAAVKALTVNLLKNAAEKAKENGSNVVTVDHFEDAPLIVAQCT</sequence>
<evidence type="ECO:0000313" key="2">
    <source>
        <dbReference type="WBParaSite" id="PS1159_v2.g4520.t1"/>
    </source>
</evidence>
<organism evidence="1 2">
    <name type="scientific">Panagrolaimus sp. PS1159</name>
    <dbReference type="NCBI Taxonomy" id="55785"/>
    <lineage>
        <taxon>Eukaryota</taxon>
        <taxon>Metazoa</taxon>
        <taxon>Ecdysozoa</taxon>
        <taxon>Nematoda</taxon>
        <taxon>Chromadorea</taxon>
        <taxon>Rhabditida</taxon>
        <taxon>Tylenchina</taxon>
        <taxon>Panagrolaimomorpha</taxon>
        <taxon>Panagrolaimoidea</taxon>
        <taxon>Panagrolaimidae</taxon>
        <taxon>Panagrolaimus</taxon>
    </lineage>
</organism>
<accession>A0AC35GEG7</accession>
<protein>
    <submittedName>
        <fullName evidence="2">Uncharacterized protein</fullName>
    </submittedName>
</protein>
<proteinExistence type="predicted"/>
<dbReference type="Proteomes" id="UP000887580">
    <property type="component" value="Unplaced"/>
</dbReference>
<name>A0AC35GEG7_9BILA</name>
<reference evidence="2" key="1">
    <citation type="submission" date="2022-11" db="UniProtKB">
        <authorList>
            <consortium name="WormBaseParasite"/>
        </authorList>
    </citation>
    <scope>IDENTIFICATION</scope>
</reference>